<evidence type="ECO:0000313" key="1">
    <source>
        <dbReference type="EMBL" id="SDY83445.1"/>
    </source>
</evidence>
<reference evidence="1 2" key="1">
    <citation type="submission" date="2016-10" db="EMBL/GenBank/DDBJ databases">
        <authorList>
            <person name="Varghese N."/>
            <person name="Submissions S."/>
        </authorList>
    </citation>
    <scope>NUCLEOTIDE SEQUENCE [LARGE SCALE GENOMIC DNA]</scope>
    <source>
        <strain evidence="1 2">DSM 17997</strain>
    </source>
</reference>
<dbReference type="RefSeq" id="WP_019597016.1">
    <property type="nucleotide sequence ID" value="NZ_FNQC01000003.1"/>
</dbReference>
<accession>A0A1H3N4P9</accession>
<proteinExistence type="predicted"/>
<dbReference type="EMBL" id="FNQC01000003">
    <property type="protein sequence ID" value="SDY83445.1"/>
    <property type="molecule type" value="Genomic_DNA"/>
</dbReference>
<comment type="caution">
    <text evidence="1">The sequence shown here is derived from an EMBL/GenBank/DDBJ whole genome shotgun (WGS) entry which is preliminary data.</text>
</comment>
<sequence>MKNISAMKKAIGIFQSYGIPLTGKRKSANFYRELDMDKIFVSGLVFELEYGLNKELADEKANQVETPSELIGYLMSA</sequence>
<organism evidence="1 2">
    <name type="scientific">Rhodonellum ikkaensis</name>
    <dbReference type="NCBI Taxonomy" id="336829"/>
    <lineage>
        <taxon>Bacteria</taxon>
        <taxon>Pseudomonadati</taxon>
        <taxon>Bacteroidota</taxon>
        <taxon>Cytophagia</taxon>
        <taxon>Cytophagales</taxon>
        <taxon>Cytophagaceae</taxon>
        <taxon>Rhodonellum</taxon>
    </lineage>
</organism>
<keyword evidence="2" id="KW-1185">Reference proteome</keyword>
<dbReference type="Proteomes" id="UP000199663">
    <property type="component" value="Unassembled WGS sequence"/>
</dbReference>
<evidence type="ECO:0000313" key="2">
    <source>
        <dbReference type="Proteomes" id="UP000199663"/>
    </source>
</evidence>
<name>A0A1H3N4P9_9BACT</name>
<protein>
    <submittedName>
        <fullName evidence="1">Acyl carrier protein</fullName>
    </submittedName>
</protein>
<gene>
    <name evidence="1" type="ORF">SAMN05444412_10380</name>
</gene>